<comment type="caution">
    <text evidence="2">The sequence shown here is derived from an EMBL/GenBank/DDBJ whole genome shotgun (WGS) entry which is preliminary data.</text>
</comment>
<gene>
    <name evidence="2" type="ORF">ECRASSUSDP1_LOCUS14163</name>
</gene>
<keyword evidence="1" id="KW-0732">Signal</keyword>
<feature type="signal peptide" evidence="1">
    <location>
        <begin position="1"/>
        <end position="15"/>
    </location>
</feature>
<evidence type="ECO:0000256" key="1">
    <source>
        <dbReference type="SAM" id="SignalP"/>
    </source>
</evidence>
<evidence type="ECO:0008006" key="4">
    <source>
        <dbReference type="Google" id="ProtNLM"/>
    </source>
</evidence>
<dbReference type="EMBL" id="CAMPGE010014138">
    <property type="protein sequence ID" value="CAI2372829.1"/>
    <property type="molecule type" value="Genomic_DNA"/>
</dbReference>
<evidence type="ECO:0000313" key="2">
    <source>
        <dbReference type="EMBL" id="CAI2372829.1"/>
    </source>
</evidence>
<proteinExistence type="predicted"/>
<feature type="chain" id="PRO_5041984718" description="Homeobox domain-containing protein" evidence="1">
    <location>
        <begin position="16"/>
        <end position="266"/>
    </location>
</feature>
<sequence length="266" mass="31527">MLVLSCLALYLSCLRYTCYIARELSLLFLDELSNLYLEYNLEKKVPADFKHKLWSKNKAKSFKSRQIRAKTDEENIFLEAMFRRDPSWGRRTVQICKRHLNLKTTQIYKWGFDKKKLIKKYKENPVTLEIEGDIQEMIDRLLRDEDIGDFVFENSKYIIVGKKKPDQTTPNIDYNKQVEDLCNSLLKKSQEENNIDRNDASKSDQDGKTGSEWLDQIWDEKFDPFEYLGNSQNHVSEMDFQNLFITEDTQRNEGEKMDLAPTLFLQ</sequence>
<evidence type="ECO:0000313" key="3">
    <source>
        <dbReference type="Proteomes" id="UP001295684"/>
    </source>
</evidence>
<keyword evidence="3" id="KW-1185">Reference proteome</keyword>
<dbReference type="Proteomes" id="UP001295684">
    <property type="component" value="Unassembled WGS sequence"/>
</dbReference>
<dbReference type="AlphaFoldDB" id="A0AAD2CVM7"/>
<name>A0AAD2CVM7_EUPCR</name>
<protein>
    <recommendedName>
        <fullName evidence="4">Homeobox domain-containing protein</fullName>
    </recommendedName>
</protein>
<reference evidence="2" key="1">
    <citation type="submission" date="2023-07" db="EMBL/GenBank/DDBJ databases">
        <authorList>
            <consortium name="AG Swart"/>
            <person name="Singh M."/>
            <person name="Singh A."/>
            <person name="Seah K."/>
            <person name="Emmerich C."/>
        </authorList>
    </citation>
    <scope>NUCLEOTIDE SEQUENCE</scope>
    <source>
        <strain evidence="2">DP1</strain>
    </source>
</reference>
<organism evidence="2 3">
    <name type="scientific">Euplotes crassus</name>
    <dbReference type="NCBI Taxonomy" id="5936"/>
    <lineage>
        <taxon>Eukaryota</taxon>
        <taxon>Sar</taxon>
        <taxon>Alveolata</taxon>
        <taxon>Ciliophora</taxon>
        <taxon>Intramacronucleata</taxon>
        <taxon>Spirotrichea</taxon>
        <taxon>Hypotrichia</taxon>
        <taxon>Euplotida</taxon>
        <taxon>Euplotidae</taxon>
        <taxon>Moneuplotes</taxon>
    </lineage>
</organism>
<accession>A0AAD2CVM7</accession>